<protein>
    <submittedName>
        <fullName evidence="4">Autophagy protein</fullName>
    </submittedName>
</protein>
<sequence length="355" mass="39748">MEPKSTLLAISKTYIAVAFGSKFTFSHLGNSASNQNTVNINLGDSKKITSISISNKFLALSTESENIFSLMLYDLELLKFICKKNSKDKILKLSMTHSLILAICHNSASVYSTPSLEKILNVGTMDYDSPPYIGSIVEITNNYTAFGNLPQSTWCFVAVSGFVPGSIRIYQTFSDSNKNLQIQSALNSNAVTIQAHQHSLQFAQFSNDAKLIATASKSGKIIRVFNTITGELIHTFQIGTFESKIENICFSTDDRLLSCYCANGTFYTFDLLTDQSIYYNSQNQKQLPKSKLKVNFFSKSVACLYQTENDAMILNQKGKAILIHINNTNIDDHDKNEKSLMMKIQKEYYSFIQLK</sequence>
<dbReference type="SMART" id="SM00320">
    <property type="entry name" value="WD40"/>
    <property type="match status" value="2"/>
</dbReference>
<comment type="caution">
    <text evidence="4">The sequence shown here is derived from an EMBL/GenBank/DDBJ whole genome shotgun (WGS) entry which is preliminary data.</text>
</comment>
<dbReference type="EMBL" id="JAPFFF010000005">
    <property type="protein sequence ID" value="KAK8889628.1"/>
    <property type="molecule type" value="Genomic_DNA"/>
</dbReference>
<dbReference type="InterPro" id="IPR001680">
    <property type="entry name" value="WD40_rpt"/>
</dbReference>
<name>A0ABR2KER8_9EUKA</name>
<dbReference type="InterPro" id="IPR048720">
    <property type="entry name" value="PROPPIN"/>
</dbReference>
<dbReference type="InterPro" id="IPR036322">
    <property type="entry name" value="WD40_repeat_dom_sf"/>
</dbReference>
<evidence type="ECO:0000313" key="5">
    <source>
        <dbReference type="Proteomes" id="UP001470230"/>
    </source>
</evidence>
<keyword evidence="2" id="KW-0677">Repeat</keyword>
<dbReference type="Proteomes" id="UP001470230">
    <property type="component" value="Unassembled WGS sequence"/>
</dbReference>
<organism evidence="4 5">
    <name type="scientific">Tritrichomonas musculus</name>
    <dbReference type="NCBI Taxonomy" id="1915356"/>
    <lineage>
        <taxon>Eukaryota</taxon>
        <taxon>Metamonada</taxon>
        <taxon>Parabasalia</taxon>
        <taxon>Tritrichomonadida</taxon>
        <taxon>Tritrichomonadidae</taxon>
        <taxon>Tritrichomonas</taxon>
    </lineage>
</organism>
<reference evidence="4 5" key="1">
    <citation type="submission" date="2024-04" db="EMBL/GenBank/DDBJ databases">
        <title>Tritrichomonas musculus Genome.</title>
        <authorList>
            <person name="Alves-Ferreira E."/>
            <person name="Grigg M."/>
            <person name="Lorenzi H."/>
            <person name="Galac M."/>
        </authorList>
    </citation>
    <scope>NUCLEOTIDE SEQUENCE [LARGE SCALE GENOMIC DNA]</scope>
    <source>
        <strain evidence="4 5">EAF2021</strain>
    </source>
</reference>
<evidence type="ECO:0000256" key="2">
    <source>
        <dbReference type="ARBA" id="ARBA00022737"/>
    </source>
</evidence>
<keyword evidence="5" id="KW-1185">Reference proteome</keyword>
<evidence type="ECO:0000313" key="4">
    <source>
        <dbReference type="EMBL" id="KAK8889628.1"/>
    </source>
</evidence>
<keyword evidence="1" id="KW-0853">WD repeat</keyword>
<dbReference type="PANTHER" id="PTHR11227">
    <property type="entry name" value="WD-REPEAT PROTEIN INTERACTING WITH PHOSPHOINOSIDES WIPI -RELATED"/>
    <property type="match status" value="1"/>
</dbReference>
<comment type="similarity">
    <text evidence="3">Belongs to the WD repeat PROPPIN family.</text>
</comment>
<dbReference type="SUPFAM" id="SSF50978">
    <property type="entry name" value="WD40 repeat-like"/>
    <property type="match status" value="1"/>
</dbReference>
<dbReference type="Gene3D" id="2.130.10.10">
    <property type="entry name" value="YVTN repeat-like/Quinoprotein amine dehydrogenase"/>
    <property type="match status" value="1"/>
</dbReference>
<accession>A0ABR2KER8</accession>
<evidence type="ECO:0000256" key="1">
    <source>
        <dbReference type="ARBA" id="ARBA00022574"/>
    </source>
</evidence>
<evidence type="ECO:0000256" key="3">
    <source>
        <dbReference type="ARBA" id="ARBA00025740"/>
    </source>
</evidence>
<proteinExistence type="inferred from homology"/>
<gene>
    <name evidence="4" type="ORF">M9Y10_034380</name>
</gene>
<dbReference type="InterPro" id="IPR015943">
    <property type="entry name" value="WD40/YVTN_repeat-like_dom_sf"/>
</dbReference>